<comment type="caution">
    <text evidence="2">The sequence shown here is derived from an EMBL/GenBank/DDBJ whole genome shotgun (WGS) entry which is preliminary data.</text>
</comment>
<keyword evidence="1" id="KW-0812">Transmembrane</keyword>
<keyword evidence="3" id="KW-1185">Reference proteome</keyword>
<protein>
    <submittedName>
        <fullName evidence="2">Uncharacterized protein</fullName>
    </submittedName>
</protein>
<evidence type="ECO:0000313" key="3">
    <source>
        <dbReference type="Proteomes" id="UP000077628"/>
    </source>
</evidence>
<proteinExistence type="predicted"/>
<dbReference type="EMBL" id="LUUK01000039">
    <property type="protein sequence ID" value="OAI25388.1"/>
    <property type="molecule type" value="Genomic_DNA"/>
</dbReference>
<sequence>MFCNVKQEHAMKLKQLLIMLFVVTPAITQSRADSQHSPFAPEFADTIHLPAQSAWQAKSSGWTAFCASSACRGEDSVSSYLPKSSARTGVPAGATGRSFEVNWFDYPAISSGAWALLPDFSYRLTIAESANPPRQSRLAALTNLPIATAWFGLGSLLGCLALQRRRYQTSRSH</sequence>
<evidence type="ECO:0000313" key="2">
    <source>
        <dbReference type="EMBL" id="OAI25388.1"/>
    </source>
</evidence>
<gene>
    <name evidence="2" type="ORF">A1355_19735</name>
</gene>
<dbReference type="Proteomes" id="UP000077628">
    <property type="component" value="Unassembled WGS sequence"/>
</dbReference>
<feature type="transmembrane region" description="Helical" evidence="1">
    <location>
        <begin position="138"/>
        <end position="162"/>
    </location>
</feature>
<dbReference type="AlphaFoldDB" id="A0A177P502"/>
<keyword evidence="1" id="KW-0472">Membrane</keyword>
<organism evidence="2 3">
    <name type="scientific">Methylomonas koyamae</name>
    <dbReference type="NCBI Taxonomy" id="702114"/>
    <lineage>
        <taxon>Bacteria</taxon>
        <taxon>Pseudomonadati</taxon>
        <taxon>Pseudomonadota</taxon>
        <taxon>Gammaproteobacteria</taxon>
        <taxon>Methylococcales</taxon>
        <taxon>Methylococcaceae</taxon>
        <taxon>Methylomonas</taxon>
    </lineage>
</organism>
<name>A0A177P502_9GAMM</name>
<evidence type="ECO:0000256" key="1">
    <source>
        <dbReference type="SAM" id="Phobius"/>
    </source>
</evidence>
<dbReference type="STRING" id="702114.A1355_19735"/>
<keyword evidence="1" id="KW-1133">Transmembrane helix</keyword>
<accession>A0A177P502</accession>
<reference evidence="3" key="1">
    <citation type="submission" date="2016-03" db="EMBL/GenBank/DDBJ databases">
        <authorList>
            <person name="Heylen K."/>
            <person name="De Vos P."/>
            <person name="Vekeman B."/>
        </authorList>
    </citation>
    <scope>NUCLEOTIDE SEQUENCE [LARGE SCALE GENOMIC DNA]</scope>
    <source>
        <strain evidence="3">R-45383</strain>
    </source>
</reference>